<comment type="caution">
    <text evidence="2">The sequence shown here is derived from an EMBL/GenBank/DDBJ whole genome shotgun (WGS) entry which is preliminary data.</text>
</comment>
<sequence length="53" mass="6002">MCGCYTVLLLLISVFLINGDPSPSFDFNYLNLKDDIYEQPVNLMAPKKNPHAK</sequence>
<evidence type="ECO:0000313" key="2">
    <source>
        <dbReference type="EMBL" id="CAH2227905.1"/>
    </source>
</evidence>
<keyword evidence="1" id="KW-0732">Signal</keyword>
<feature type="chain" id="PRO_5035728007" evidence="1">
    <location>
        <begin position="20"/>
        <end position="53"/>
    </location>
</feature>
<dbReference type="EMBL" id="CAKXAJ010023640">
    <property type="protein sequence ID" value="CAH2227905.1"/>
    <property type="molecule type" value="Genomic_DNA"/>
</dbReference>
<gene>
    <name evidence="2" type="primary">jg42</name>
    <name evidence="2" type="ORF">PAEG_LOCUS8149</name>
</gene>
<organism evidence="2 3">
    <name type="scientific">Pararge aegeria aegeria</name>
    <dbReference type="NCBI Taxonomy" id="348720"/>
    <lineage>
        <taxon>Eukaryota</taxon>
        <taxon>Metazoa</taxon>
        <taxon>Ecdysozoa</taxon>
        <taxon>Arthropoda</taxon>
        <taxon>Hexapoda</taxon>
        <taxon>Insecta</taxon>
        <taxon>Pterygota</taxon>
        <taxon>Neoptera</taxon>
        <taxon>Endopterygota</taxon>
        <taxon>Lepidoptera</taxon>
        <taxon>Glossata</taxon>
        <taxon>Ditrysia</taxon>
        <taxon>Papilionoidea</taxon>
        <taxon>Nymphalidae</taxon>
        <taxon>Satyrinae</taxon>
        <taxon>Satyrini</taxon>
        <taxon>Parargina</taxon>
        <taxon>Pararge</taxon>
    </lineage>
</organism>
<evidence type="ECO:0000256" key="1">
    <source>
        <dbReference type="SAM" id="SignalP"/>
    </source>
</evidence>
<reference evidence="2" key="1">
    <citation type="submission" date="2022-03" db="EMBL/GenBank/DDBJ databases">
        <authorList>
            <person name="Lindestad O."/>
        </authorList>
    </citation>
    <scope>NUCLEOTIDE SEQUENCE</scope>
</reference>
<protein>
    <submittedName>
        <fullName evidence="2">Jg42 protein</fullName>
    </submittedName>
</protein>
<proteinExistence type="predicted"/>
<evidence type="ECO:0000313" key="3">
    <source>
        <dbReference type="Proteomes" id="UP000838756"/>
    </source>
</evidence>
<dbReference type="Proteomes" id="UP000838756">
    <property type="component" value="Unassembled WGS sequence"/>
</dbReference>
<keyword evidence="3" id="KW-1185">Reference proteome</keyword>
<dbReference type="AlphaFoldDB" id="A0A8S4R065"/>
<name>A0A8S4R065_9NEOP</name>
<accession>A0A8S4R065</accession>
<feature type="non-terminal residue" evidence="2">
    <location>
        <position position="53"/>
    </location>
</feature>
<feature type="signal peptide" evidence="1">
    <location>
        <begin position="1"/>
        <end position="19"/>
    </location>
</feature>